<dbReference type="PANTHER" id="PTHR35204">
    <property type="entry name" value="YALI0A21131P"/>
    <property type="match status" value="1"/>
</dbReference>
<protein>
    <submittedName>
        <fullName evidence="3">Uncharacterized protein</fullName>
    </submittedName>
</protein>
<name>A0A8H6WS34_MYCCL</name>
<evidence type="ECO:0000256" key="1">
    <source>
        <dbReference type="SAM" id="MobiDB-lite"/>
    </source>
</evidence>
<dbReference type="PANTHER" id="PTHR35204:SF1">
    <property type="entry name" value="ENTEROTOXIN"/>
    <property type="match status" value="1"/>
</dbReference>
<evidence type="ECO:0000313" key="3">
    <source>
        <dbReference type="EMBL" id="KAF7322509.1"/>
    </source>
</evidence>
<organism evidence="3 4">
    <name type="scientific">Mycena chlorophos</name>
    <name type="common">Agaric fungus</name>
    <name type="synonym">Agaricus chlorophos</name>
    <dbReference type="NCBI Taxonomy" id="658473"/>
    <lineage>
        <taxon>Eukaryota</taxon>
        <taxon>Fungi</taxon>
        <taxon>Dikarya</taxon>
        <taxon>Basidiomycota</taxon>
        <taxon>Agaricomycotina</taxon>
        <taxon>Agaricomycetes</taxon>
        <taxon>Agaricomycetidae</taxon>
        <taxon>Agaricales</taxon>
        <taxon>Marasmiineae</taxon>
        <taxon>Mycenaceae</taxon>
        <taxon>Mycena</taxon>
    </lineage>
</organism>
<proteinExistence type="predicted"/>
<dbReference type="EMBL" id="JACAZE010000001">
    <property type="protein sequence ID" value="KAF7322509.1"/>
    <property type="molecule type" value="Genomic_DNA"/>
</dbReference>
<feature type="compositionally biased region" description="Gly residues" evidence="1">
    <location>
        <begin position="253"/>
        <end position="263"/>
    </location>
</feature>
<accession>A0A8H6WS34</accession>
<dbReference type="Proteomes" id="UP000613580">
    <property type="component" value="Unassembled WGS sequence"/>
</dbReference>
<feature type="chain" id="PRO_5034364184" evidence="2">
    <location>
        <begin position="19"/>
        <end position="569"/>
    </location>
</feature>
<sequence>MLRRRPLGFLLLACNALSQQTPLQSQVEASTDSVAPFIFNGLSGLLTQWPNTVHGNGHSIVPGILHPFTLLYHGRQDAKLPPSPEWLAWDPEMSFAIMVPRGGETHLATYRTMQPANIVYFDGMSAAWGDGWLDSQHMFMYGVSPKDGKSTNWWDDYGRAAKLCDWAKPRDIDAIVRMNAGFQLRSELIWCDFDSPKLQLVSHLNITPPGTPERLPFPRFPHLLGVGDEDDKDKEPPKQQPPWRGPGREPGRRPGGGRGGGPGWSPVAEIAKTGNLEWVRAASHRAASPQPHLTLFPSLMVTYYHPRLESVAAERTNKSMTNHRLTSISVADAISVVEEVNDVVERFKAGDRGSGMDWTGTALGIIEYWGDRISHMHSLLLNASEPDANATASLLAIRTLAYTLLNPYMQPGIAPNASGWELFFGMPAVAGFDGTVTAWERCTRQKTDFLSHLADLRTTQEILLQETIEIVLGRLCYDFGMIFAQSSDLVEGNPVDPFIHQWRIRVEQLMQWLDWSVWLRCEDVCPRDHVCTTPVWPIAWYVGGRVPGFPGSGDTDPDRLKPRCIRMAV</sequence>
<evidence type="ECO:0000256" key="2">
    <source>
        <dbReference type="SAM" id="SignalP"/>
    </source>
</evidence>
<gene>
    <name evidence="3" type="ORF">HMN09_00029400</name>
</gene>
<feature type="signal peptide" evidence="2">
    <location>
        <begin position="1"/>
        <end position="18"/>
    </location>
</feature>
<comment type="caution">
    <text evidence="3">The sequence shown here is derived from an EMBL/GenBank/DDBJ whole genome shotgun (WGS) entry which is preliminary data.</text>
</comment>
<feature type="region of interest" description="Disordered" evidence="1">
    <location>
        <begin position="211"/>
        <end position="267"/>
    </location>
</feature>
<evidence type="ECO:0000313" key="4">
    <source>
        <dbReference type="Proteomes" id="UP000613580"/>
    </source>
</evidence>
<dbReference type="AlphaFoldDB" id="A0A8H6WS34"/>
<dbReference type="OrthoDB" id="10261782at2759"/>
<dbReference type="InterPro" id="IPR038921">
    <property type="entry name" value="YOR389W-like"/>
</dbReference>
<keyword evidence="2" id="KW-0732">Signal</keyword>
<keyword evidence="4" id="KW-1185">Reference proteome</keyword>
<reference evidence="3" key="1">
    <citation type="submission" date="2020-05" db="EMBL/GenBank/DDBJ databases">
        <title>Mycena genomes resolve the evolution of fungal bioluminescence.</title>
        <authorList>
            <person name="Tsai I.J."/>
        </authorList>
    </citation>
    <scope>NUCLEOTIDE SEQUENCE</scope>
    <source>
        <strain evidence="3">110903Hualien_Pintung</strain>
    </source>
</reference>